<dbReference type="Proteomes" id="UP000308600">
    <property type="component" value="Unassembled WGS sequence"/>
</dbReference>
<keyword evidence="2" id="KW-1185">Reference proteome</keyword>
<organism evidence="1 2">
    <name type="scientific">Pluteus cervinus</name>
    <dbReference type="NCBI Taxonomy" id="181527"/>
    <lineage>
        <taxon>Eukaryota</taxon>
        <taxon>Fungi</taxon>
        <taxon>Dikarya</taxon>
        <taxon>Basidiomycota</taxon>
        <taxon>Agaricomycotina</taxon>
        <taxon>Agaricomycetes</taxon>
        <taxon>Agaricomycetidae</taxon>
        <taxon>Agaricales</taxon>
        <taxon>Pluteineae</taxon>
        <taxon>Pluteaceae</taxon>
        <taxon>Pluteus</taxon>
    </lineage>
</organism>
<evidence type="ECO:0000313" key="2">
    <source>
        <dbReference type="Proteomes" id="UP000308600"/>
    </source>
</evidence>
<name>A0ACD3AU74_9AGAR</name>
<gene>
    <name evidence="1" type="ORF">BDN72DRAFT_959657</name>
</gene>
<protein>
    <submittedName>
        <fullName evidence="1">Uncharacterized protein</fullName>
    </submittedName>
</protein>
<accession>A0ACD3AU74</accession>
<evidence type="ECO:0000313" key="1">
    <source>
        <dbReference type="EMBL" id="TFK69283.1"/>
    </source>
</evidence>
<reference evidence="1 2" key="1">
    <citation type="journal article" date="2019" name="Nat. Ecol. Evol.">
        <title>Megaphylogeny resolves global patterns of mushroom evolution.</title>
        <authorList>
            <person name="Varga T."/>
            <person name="Krizsan K."/>
            <person name="Foldi C."/>
            <person name="Dima B."/>
            <person name="Sanchez-Garcia M."/>
            <person name="Sanchez-Ramirez S."/>
            <person name="Szollosi G.J."/>
            <person name="Szarkandi J.G."/>
            <person name="Papp V."/>
            <person name="Albert L."/>
            <person name="Andreopoulos W."/>
            <person name="Angelini C."/>
            <person name="Antonin V."/>
            <person name="Barry K.W."/>
            <person name="Bougher N.L."/>
            <person name="Buchanan P."/>
            <person name="Buyck B."/>
            <person name="Bense V."/>
            <person name="Catcheside P."/>
            <person name="Chovatia M."/>
            <person name="Cooper J."/>
            <person name="Damon W."/>
            <person name="Desjardin D."/>
            <person name="Finy P."/>
            <person name="Geml J."/>
            <person name="Haridas S."/>
            <person name="Hughes K."/>
            <person name="Justo A."/>
            <person name="Karasinski D."/>
            <person name="Kautmanova I."/>
            <person name="Kiss B."/>
            <person name="Kocsube S."/>
            <person name="Kotiranta H."/>
            <person name="LaButti K.M."/>
            <person name="Lechner B.E."/>
            <person name="Liimatainen K."/>
            <person name="Lipzen A."/>
            <person name="Lukacs Z."/>
            <person name="Mihaltcheva S."/>
            <person name="Morgado L.N."/>
            <person name="Niskanen T."/>
            <person name="Noordeloos M.E."/>
            <person name="Ohm R.A."/>
            <person name="Ortiz-Santana B."/>
            <person name="Ovrebo C."/>
            <person name="Racz N."/>
            <person name="Riley R."/>
            <person name="Savchenko A."/>
            <person name="Shiryaev A."/>
            <person name="Soop K."/>
            <person name="Spirin V."/>
            <person name="Szebenyi C."/>
            <person name="Tomsovsky M."/>
            <person name="Tulloss R.E."/>
            <person name="Uehling J."/>
            <person name="Grigoriev I.V."/>
            <person name="Vagvolgyi C."/>
            <person name="Papp T."/>
            <person name="Martin F.M."/>
            <person name="Miettinen O."/>
            <person name="Hibbett D.S."/>
            <person name="Nagy L.G."/>
        </authorList>
    </citation>
    <scope>NUCLEOTIDE SEQUENCE [LARGE SCALE GENOMIC DNA]</scope>
    <source>
        <strain evidence="1 2">NL-1719</strain>
    </source>
</reference>
<sequence length="589" mass="66845">MARQSLLAFALLALLGLSLPSFGAQIPLFSSSIATPGPGKTSPLIEIDVGQWDLSVGPSADGTSHLVFDTVASLLQHWPNTRYRNGHNIVPGVVPVGTLLYHGRPWQEIPDKPDWVATDPEHARFFCASFNSSSGCWHMSFVATRPLKILYFDGSSAAKMQGGSMDTQDYVAWNATRPDWIYNDRKRIVDLCNWGKRYQLDGFYRMEMDFEIMLCDFTSGTQLVSSVQLDPEFTRPNRTELGEILSAEAPYRPARDSLRIDYQVIQAGSWHNFYPGETRLRLDLTRLISFYDTDMFPILVQARSGVDRLQHRPSGISEKGVQLLHERLDEVLRDFGNPQGVHLVQGPASGSGVDWRTLYQVIVDRYADRLEMLQYILNSTDPTAGNYHQNHTQTADNAMYRLQLMLTTYALRTARPPTVDAGAHNNLSWASPVYQYCATTHTSALYPFKPSFTKSEHLLLSALEGTNREICRVLVRLWAEGKQAGIDPGLPFQPSDNWLPMLNRWKAEIDGLMGWLGWSLWLKCRPTCSMEETCYLPTWPWFKTKPPAISEEAFQGEATGHDPDPDLDDEEWRNPLPRCIRHLEPFDWR</sequence>
<dbReference type="EMBL" id="ML208333">
    <property type="protein sequence ID" value="TFK69283.1"/>
    <property type="molecule type" value="Genomic_DNA"/>
</dbReference>
<proteinExistence type="predicted"/>